<evidence type="ECO:0000256" key="2">
    <source>
        <dbReference type="ARBA" id="ARBA00022723"/>
    </source>
</evidence>
<evidence type="ECO:0000313" key="6">
    <source>
        <dbReference type="EMBL" id="MCD7449152.1"/>
    </source>
</evidence>
<proteinExistence type="predicted"/>
<dbReference type="EMBL" id="JACEIK010000084">
    <property type="protein sequence ID" value="MCD7449152.1"/>
    <property type="molecule type" value="Genomic_DNA"/>
</dbReference>
<dbReference type="SUPFAM" id="SSF48264">
    <property type="entry name" value="Cytochrome P450"/>
    <property type="match status" value="1"/>
</dbReference>
<keyword evidence="5" id="KW-0503">Monooxygenase</keyword>
<comment type="caution">
    <text evidence="6">The sequence shown here is derived from an EMBL/GenBank/DDBJ whole genome shotgun (WGS) entry which is preliminary data.</text>
</comment>
<accession>A0ABS8RRA3</accession>
<evidence type="ECO:0000256" key="3">
    <source>
        <dbReference type="ARBA" id="ARBA00023002"/>
    </source>
</evidence>
<protein>
    <recommendedName>
        <fullName evidence="8">Cytochrome P450</fullName>
    </recommendedName>
</protein>
<evidence type="ECO:0000256" key="4">
    <source>
        <dbReference type="ARBA" id="ARBA00023004"/>
    </source>
</evidence>
<dbReference type="Proteomes" id="UP000823775">
    <property type="component" value="Unassembled WGS sequence"/>
</dbReference>
<keyword evidence="4" id="KW-0408">Iron</keyword>
<organism evidence="6 7">
    <name type="scientific">Datura stramonium</name>
    <name type="common">Jimsonweed</name>
    <name type="synonym">Common thornapple</name>
    <dbReference type="NCBI Taxonomy" id="4076"/>
    <lineage>
        <taxon>Eukaryota</taxon>
        <taxon>Viridiplantae</taxon>
        <taxon>Streptophyta</taxon>
        <taxon>Embryophyta</taxon>
        <taxon>Tracheophyta</taxon>
        <taxon>Spermatophyta</taxon>
        <taxon>Magnoliopsida</taxon>
        <taxon>eudicotyledons</taxon>
        <taxon>Gunneridae</taxon>
        <taxon>Pentapetalae</taxon>
        <taxon>asterids</taxon>
        <taxon>lamiids</taxon>
        <taxon>Solanales</taxon>
        <taxon>Solanaceae</taxon>
        <taxon>Solanoideae</taxon>
        <taxon>Datureae</taxon>
        <taxon>Datura</taxon>
    </lineage>
</organism>
<feature type="non-terminal residue" evidence="6">
    <location>
        <position position="1"/>
    </location>
</feature>
<evidence type="ECO:0000256" key="5">
    <source>
        <dbReference type="ARBA" id="ARBA00023033"/>
    </source>
</evidence>
<keyword evidence="2" id="KW-0479">Metal-binding</keyword>
<evidence type="ECO:0000313" key="7">
    <source>
        <dbReference type="Proteomes" id="UP000823775"/>
    </source>
</evidence>
<dbReference type="Gene3D" id="1.10.630.10">
    <property type="entry name" value="Cytochrome P450"/>
    <property type="match status" value="1"/>
</dbReference>
<dbReference type="PANTHER" id="PTHR47947">
    <property type="entry name" value="CYTOCHROME P450 82C3-RELATED"/>
    <property type="match status" value="1"/>
</dbReference>
<dbReference type="InterPro" id="IPR050651">
    <property type="entry name" value="Plant_Cytochrome_P450_Monoox"/>
</dbReference>
<reference evidence="6 7" key="1">
    <citation type="journal article" date="2021" name="BMC Genomics">
        <title>Datura genome reveals duplications of psychoactive alkaloid biosynthetic genes and high mutation rate following tissue culture.</title>
        <authorList>
            <person name="Rajewski A."/>
            <person name="Carter-House D."/>
            <person name="Stajich J."/>
            <person name="Litt A."/>
        </authorList>
    </citation>
    <scope>NUCLEOTIDE SEQUENCE [LARGE SCALE GENOMIC DNA]</scope>
    <source>
        <strain evidence="6">AR-01</strain>
    </source>
</reference>
<evidence type="ECO:0000256" key="1">
    <source>
        <dbReference type="ARBA" id="ARBA00022617"/>
    </source>
</evidence>
<dbReference type="InterPro" id="IPR036396">
    <property type="entry name" value="Cyt_P450_sf"/>
</dbReference>
<gene>
    <name evidence="6" type="ORF">HAX54_049515</name>
</gene>
<keyword evidence="3" id="KW-0560">Oxidoreductase</keyword>
<keyword evidence="7" id="KW-1185">Reference proteome</keyword>
<keyword evidence="1" id="KW-0349">Heme</keyword>
<sequence length="81" mass="8749">LFSGSRLPHKTFGLMADKYGPIFTVKFGAHQVLVVNDWKIAQDCLTTNDALRADGVGGGFGAITTPYLGWAPTPIPLEMKK</sequence>
<name>A0ABS8RRA3_DATST</name>
<dbReference type="PANTHER" id="PTHR47947:SF48">
    <property type="match status" value="1"/>
</dbReference>
<evidence type="ECO:0008006" key="8">
    <source>
        <dbReference type="Google" id="ProtNLM"/>
    </source>
</evidence>